<dbReference type="PANTHER" id="PTHR21398">
    <property type="entry name" value="AGAP007094-PA"/>
    <property type="match status" value="1"/>
</dbReference>
<keyword evidence="1" id="KW-0732">Signal</keyword>
<reference evidence="2" key="2">
    <citation type="submission" date="2020-05" db="UniProtKB">
        <authorList>
            <consortium name="EnsemblMetazoa"/>
        </authorList>
    </citation>
    <scope>IDENTIFICATION</scope>
    <source>
        <strain evidence="2">IAEA</strain>
    </source>
</reference>
<evidence type="ECO:0000256" key="1">
    <source>
        <dbReference type="SAM" id="SignalP"/>
    </source>
</evidence>
<accession>A0A1B0B968</accession>
<dbReference type="Pfam" id="PF07841">
    <property type="entry name" value="DM4_12"/>
    <property type="match status" value="1"/>
</dbReference>
<evidence type="ECO:0000313" key="3">
    <source>
        <dbReference type="Proteomes" id="UP000092460"/>
    </source>
</evidence>
<dbReference type="EnsemblMetazoa" id="GPPI022823-RA">
    <property type="protein sequence ID" value="GPPI022823-PA"/>
    <property type="gene ID" value="GPPI022823"/>
</dbReference>
<dbReference type="VEuPathDB" id="VectorBase:GPPI022823"/>
<dbReference type="EMBL" id="JXJN01010286">
    <property type="status" value="NOT_ANNOTATED_CDS"/>
    <property type="molecule type" value="Genomic_DNA"/>
</dbReference>
<name>A0A1B0B968_9MUSC</name>
<reference evidence="3" key="1">
    <citation type="submission" date="2015-01" db="EMBL/GenBank/DDBJ databases">
        <authorList>
            <person name="Aksoy S."/>
            <person name="Warren W."/>
            <person name="Wilson R.K."/>
        </authorList>
    </citation>
    <scope>NUCLEOTIDE SEQUENCE [LARGE SCALE GENOMIC DNA]</scope>
    <source>
        <strain evidence="3">IAEA</strain>
    </source>
</reference>
<organism evidence="2 3">
    <name type="scientific">Glossina palpalis gambiensis</name>
    <dbReference type="NCBI Taxonomy" id="67801"/>
    <lineage>
        <taxon>Eukaryota</taxon>
        <taxon>Metazoa</taxon>
        <taxon>Ecdysozoa</taxon>
        <taxon>Arthropoda</taxon>
        <taxon>Hexapoda</taxon>
        <taxon>Insecta</taxon>
        <taxon>Pterygota</taxon>
        <taxon>Neoptera</taxon>
        <taxon>Endopterygota</taxon>
        <taxon>Diptera</taxon>
        <taxon>Brachycera</taxon>
        <taxon>Muscomorpha</taxon>
        <taxon>Hippoboscoidea</taxon>
        <taxon>Glossinidae</taxon>
        <taxon>Glossina</taxon>
    </lineage>
</organism>
<dbReference type="AlphaFoldDB" id="A0A1B0B968"/>
<keyword evidence="3" id="KW-1185">Reference proteome</keyword>
<sequence length="363" mass="41217">MSASWLCLETTSKLALYLIVFALLATQCVCLTNAAASYPAIPESRTHINSLTDEIEHKEFDNSNSQQPHSRRKRLIWITDDGRLALPPGTSLTFTPTIALPLVRHPPEGFFSNLTISFPVTIDFDKLGLTDNQNPLGDLPPIFARSFGHTAGLMLSDYMTKYLHFKRKRDLSEQNSIENSKQKYFNNNEQVGDKSEESIKFPQLPERFKHVFHGGERIILYGVVENFLSTFGLNGKACLLRTICEIHSRPLDHFGVFGEMIKLFLTVTKSPFSDLIPEYVKAQEIGEGLIPPAECFPYYKDCPKSIFKAIQNHKYSNILKTEDDEHETASQYTINTQLPNSENAINNEMENDFLKGKNHIYSM</sequence>
<dbReference type="STRING" id="67801.A0A1B0B968"/>
<dbReference type="PANTHER" id="PTHR21398:SF6">
    <property type="entry name" value="AGAP007094-PA"/>
    <property type="match status" value="1"/>
</dbReference>
<feature type="chain" id="PRO_5008404698" evidence="1">
    <location>
        <begin position="31"/>
        <end position="363"/>
    </location>
</feature>
<dbReference type="SMART" id="SM00718">
    <property type="entry name" value="DM4_12"/>
    <property type="match status" value="1"/>
</dbReference>
<dbReference type="InterPro" id="IPR006631">
    <property type="entry name" value="DM4_12"/>
</dbReference>
<feature type="signal peptide" evidence="1">
    <location>
        <begin position="1"/>
        <end position="30"/>
    </location>
</feature>
<dbReference type="Proteomes" id="UP000092460">
    <property type="component" value="Unassembled WGS sequence"/>
</dbReference>
<evidence type="ECO:0000313" key="2">
    <source>
        <dbReference type="EnsemblMetazoa" id="GPPI022823-PA"/>
    </source>
</evidence>
<proteinExistence type="predicted"/>
<protein>
    <submittedName>
        <fullName evidence="2">Uncharacterized protein</fullName>
    </submittedName>
</protein>